<feature type="transmembrane region" description="Helical" evidence="2">
    <location>
        <begin position="481"/>
        <end position="500"/>
    </location>
</feature>
<dbReference type="Pfam" id="PF00534">
    <property type="entry name" value="Glycos_transf_1"/>
    <property type="match status" value="2"/>
</dbReference>
<protein>
    <submittedName>
        <fullName evidence="4">Glycosyltransferase family 1 protein</fullName>
    </submittedName>
</protein>
<evidence type="ECO:0000313" key="5">
    <source>
        <dbReference type="Proteomes" id="UP000317990"/>
    </source>
</evidence>
<accession>A0A524RQK8</accession>
<evidence type="ECO:0000259" key="3">
    <source>
        <dbReference type="Pfam" id="PF00534"/>
    </source>
</evidence>
<sequence length="1442" mass="164730">MTSPLPLALFNGSCMGPRPTRIGVTARELAAHLLSAEIPLLDPCGGSGPYNIAIPSDLCPEYGTRGHLNRLLWTQKKLPGILRQWGHPLLFSPLPEAPLLDNVRSVVLAHDLIPQHFPRSRHLRAYHINYVPKVLHNSKIVLCDSVATAKEIHQHLNIPLSKIIPIKLGFNPLNIHPLSLERHHELLVLGSHGHHKNLIGLLYAFAQVRDQSLMLRFIGPEHDLLTQPLKDLACELGIGSRCIFQGWVDDVEKLRCINQARALILPSLWEGFGLPALEAMACGTPVLASTAGGIPEVVGNAALLFNPQRIEAITGAIDDFLSDSQLERQLQQAGPQQARKFHWAESADQVFEVLKYVDAAHPYGLTPTTVKRIFQYYLKRDLTTVHISTKHIFLIFKNVSWIILGTYLALHGWLMRLVKKIKLSCNSLVISKQIVLKYVDAAHPYGLTPTTVKRIFQYYLKRDLTTVHISTKHIFLIFKNVSWIILGTYLALHGWLMRLVKKIKLSCNSLVILKQILKKLFKPYLKQYLIISRVLAKYRFLILKNATWIILGKWLVRLAKKTKLLHNSLVILKQILKKLFKLYLKQYLIVSRDLAKYKFLILKSIAWIILNVKLMRGMRVSDSAITNRRSQTMKLWLDGQCLQTQRCRVESGFRIIAFLKRLVEVDKQIDLYVSLNAQNPHEAVKALHYLAQHLPMANVQIWEGAVEKTMIRSGSRKIPNHSLSRLSLAHHINCLAPDLALFSNSFEEEYGYAPWLQSQWKIFPEVSKLSCVTVGIFCKPSLFNSVKIQENIIKNPDLLFSTSKKLSIFDVVVIEADQKSSEYVRINKFINLLISKNINLNFIHDKSTIINIFKIFCVNKFDNQPNLKLNQIQINLLNLSEKSLVDHFPHLYVDNISIPKMLPLSEPDKSKMPRFLFDATFTLIHNYNCNTGIQRVIRRLSEQLSSLNSSIEEKVIVFDHKNLKFKEIINNKYSSKNIDLFSQNSNDIMIMLDSNWEILQSMKSELQRFVLHGNQLIGGLHDMIPLHSSGFIAASHLPESFATYFKFILLHSTAIMCVSRAIADELYILLTGINFPYSIKIGFWKLGADMLDISKSDHIDIQSKKCKRLMFISVGTIDIRKGHSIILEAFEKLWNEDWDVELKLVGRYGGRNDHFINKLKRHPELGCRLHWYERLGDNDLAKLYANADALILASYSEGFGLPIAEAGYYGKPVIVSDLPVFREVSMAAPQAFFFAPGSAQELAAQIRRFSHESHNGLATTATPVAWPSWSESMDQLKSVILEDKYYKIYQPKDSEDSFQTESIGKIYTQSYLCEASQKYYLELFRKPQRSQCKNYLDIILFVKNLSDQIYSSNKDLNYKLGVRLGAQSVIKNSRETGYAPIFVDIPFVLLPDHQHIMCISYPYKWWRNGVTFVDLDLLQMLPDGCNWWGQSPLRISLSPQGT</sequence>
<feature type="domain" description="Glycosyl transferase family 1" evidence="3">
    <location>
        <begin position="1100"/>
        <end position="1252"/>
    </location>
</feature>
<dbReference type="PANTHER" id="PTHR46401:SF2">
    <property type="entry name" value="GLYCOSYLTRANSFERASE WBBK-RELATED"/>
    <property type="match status" value="1"/>
</dbReference>
<keyword evidence="2" id="KW-1133">Transmembrane helix</keyword>
<comment type="caution">
    <text evidence="4">The sequence shown here is derived from an EMBL/GenBank/DDBJ whole genome shotgun (WGS) entry which is preliminary data.</text>
</comment>
<proteinExistence type="predicted"/>
<dbReference type="GO" id="GO:0016757">
    <property type="term" value="F:glycosyltransferase activity"/>
    <property type="evidence" value="ECO:0007669"/>
    <property type="project" value="InterPro"/>
</dbReference>
<dbReference type="InterPro" id="IPR001296">
    <property type="entry name" value="Glyco_trans_1"/>
</dbReference>
<keyword evidence="2" id="KW-0812">Transmembrane</keyword>
<dbReference type="CDD" id="cd03809">
    <property type="entry name" value="GT4_MtfB-like"/>
    <property type="match status" value="1"/>
</dbReference>
<dbReference type="EMBL" id="SRMO01000028">
    <property type="protein sequence ID" value="TGG94821.1"/>
    <property type="molecule type" value="Genomic_DNA"/>
</dbReference>
<keyword evidence="2" id="KW-0472">Membrane</keyword>
<feature type="transmembrane region" description="Helical" evidence="2">
    <location>
        <begin position="392"/>
        <end position="414"/>
    </location>
</feature>
<evidence type="ECO:0000256" key="1">
    <source>
        <dbReference type="ARBA" id="ARBA00022679"/>
    </source>
</evidence>
<name>A0A524RQK8_9CHRO</name>
<reference evidence="4 5" key="1">
    <citation type="journal article" date="2019" name="mSystems">
        <title>Life at home and on the roam: Genomic adaptions reflect the dual lifestyle of an intracellular, facultative symbiont.</title>
        <authorList>
            <person name="Burgsdorf I."/>
        </authorList>
    </citation>
    <scope>NUCLEOTIDE SEQUENCE [LARGE SCALE GENOMIC DNA]</scope>
    <source>
        <strain evidence="4">277cV</strain>
    </source>
</reference>
<dbReference type="SUPFAM" id="SSF53756">
    <property type="entry name" value="UDP-Glycosyltransferase/glycogen phosphorylase"/>
    <property type="match status" value="2"/>
</dbReference>
<dbReference type="Gene3D" id="3.40.50.2000">
    <property type="entry name" value="Glycogen Phosphorylase B"/>
    <property type="match status" value="3"/>
</dbReference>
<evidence type="ECO:0000313" key="4">
    <source>
        <dbReference type="EMBL" id="TGG94821.1"/>
    </source>
</evidence>
<dbReference type="Proteomes" id="UP000317990">
    <property type="component" value="Unassembled WGS sequence"/>
</dbReference>
<dbReference type="PANTHER" id="PTHR46401">
    <property type="entry name" value="GLYCOSYLTRANSFERASE WBBK-RELATED"/>
    <property type="match status" value="1"/>
</dbReference>
<dbReference type="GO" id="GO:0009103">
    <property type="term" value="P:lipopolysaccharide biosynthetic process"/>
    <property type="evidence" value="ECO:0007669"/>
    <property type="project" value="TreeGrafter"/>
</dbReference>
<evidence type="ECO:0000256" key="2">
    <source>
        <dbReference type="SAM" id="Phobius"/>
    </source>
</evidence>
<feature type="domain" description="Glycosyl transferase family 1" evidence="3">
    <location>
        <begin position="185"/>
        <end position="336"/>
    </location>
</feature>
<keyword evidence="1 4" id="KW-0808">Transferase</keyword>
<gene>
    <name evidence="4" type="ORF">ERJ67_01590</name>
</gene>
<organism evidence="4 5">
    <name type="scientific">Aphanocapsa feldmannii 277cV</name>
    <dbReference type="NCBI Taxonomy" id="2507553"/>
    <lineage>
        <taxon>Bacteria</taxon>
        <taxon>Bacillati</taxon>
        <taxon>Cyanobacteriota</taxon>
        <taxon>Cyanophyceae</taxon>
        <taxon>Oscillatoriophycideae</taxon>
        <taxon>Chroococcales</taxon>
        <taxon>Microcystaceae</taxon>
        <taxon>Aphanocapsa</taxon>
    </lineage>
</organism>